<dbReference type="Pfam" id="PF01042">
    <property type="entry name" value="Ribonuc_L-PSP"/>
    <property type="match status" value="1"/>
</dbReference>
<dbReference type="PANTHER" id="PTHR11803:SF58">
    <property type="entry name" value="PROTEIN HMF1-RELATED"/>
    <property type="match status" value="1"/>
</dbReference>
<evidence type="ECO:0000313" key="3">
    <source>
        <dbReference type="Proteomes" id="UP001500752"/>
    </source>
</evidence>
<gene>
    <name evidence="2" type="ORF">GCM10023081_32360</name>
</gene>
<dbReference type="EMBL" id="BAABEO010000020">
    <property type="protein sequence ID" value="GAA3692403.1"/>
    <property type="molecule type" value="Genomic_DNA"/>
</dbReference>
<dbReference type="Proteomes" id="UP001500752">
    <property type="component" value="Unassembled WGS sequence"/>
</dbReference>
<dbReference type="Gene3D" id="3.30.1330.40">
    <property type="entry name" value="RutC-like"/>
    <property type="match status" value="1"/>
</dbReference>
<sequence length="129" mass="13875">MSSPLTLIPEPGTDPETSLYSDTATIGSMVLTTQIPLTPEGSLPEGIEEQSRQVLDNLRTALEAAGSGLALVGHLTIYFPEMADRAVFNEIYREYFPAPRPVRCALGVERLGIAGMRVELTAMAALRVA</sequence>
<comment type="similarity">
    <text evidence="1">Belongs to the RutC family.</text>
</comment>
<name>A0ABP7CKY6_9MICC</name>
<evidence type="ECO:0000313" key="2">
    <source>
        <dbReference type="EMBL" id="GAA3692403.1"/>
    </source>
</evidence>
<dbReference type="InterPro" id="IPR035959">
    <property type="entry name" value="RutC-like_sf"/>
</dbReference>
<keyword evidence="3" id="KW-1185">Reference proteome</keyword>
<evidence type="ECO:0000256" key="1">
    <source>
        <dbReference type="ARBA" id="ARBA00010552"/>
    </source>
</evidence>
<dbReference type="RefSeq" id="WP_345152360.1">
    <property type="nucleotide sequence ID" value="NZ_BAABEO010000020.1"/>
</dbReference>
<accession>A0ABP7CKY6</accession>
<dbReference type="PANTHER" id="PTHR11803">
    <property type="entry name" value="2-IMINOBUTANOATE/2-IMINOPROPANOATE DEAMINASE RIDA"/>
    <property type="match status" value="1"/>
</dbReference>
<proteinExistence type="inferred from homology"/>
<protein>
    <submittedName>
        <fullName evidence="2">RidA family protein</fullName>
    </submittedName>
</protein>
<dbReference type="CDD" id="cd00448">
    <property type="entry name" value="YjgF_YER057c_UK114_family"/>
    <property type="match status" value="1"/>
</dbReference>
<organism evidence="2 3">
    <name type="scientific">Arthrobacter ginkgonis</name>
    <dbReference type="NCBI Taxonomy" id="1630594"/>
    <lineage>
        <taxon>Bacteria</taxon>
        <taxon>Bacillati</taxon>
        <taxon>Actinomycetota</taxon>
        <taxon>Actinomycetes</taxon>
        <taxon>Micrococcales</taxon>
        <taxon>Micrococcaceae</taxon>
        <taxon>Arthrobacter</taxon>
    </lineage>
</organism>
<dbReference type="SUPFAM" id="SSF55298">
    <property type="entry name" value="YjgF-like"/>
    <property type="match status" value="1"/>
</dbReference>
<comment type="caution">
    <text evidence="2">The sequence shown here is derived from an EMBL/GenBank/DDBJ whole genome shotgun (WGS) entry which is preliminary data.</text>
</comment>
<reference evidence="3" key="1">
    <citation type="journal article" date="2019" name="Int. J. Syst. Evol. Microbiol.">
        <title>The Global Catalogue of Microorganisms (GCM) 10K type strain sequencing project: providing services to taxonomists for standard genome sequencing and annotation.</title>
        <authorList>
            <consortium name="The Broad Institute Genomics Platform"/>
            <consortium name="The Broad Institute Genome Sequencing Center for Infectious Disease"/>
            <person name="Wu L."/>
            <person name="Ma J."/>
        </authorList>
    </citation>
    <scope>NUCLEOTIDE SEQUENCE [LARGE SCALE GENOMIC DNA]</scope>
    <source>
        <strain evidence="3">JCM 30742</strain>
    </source>
</reference>
<dbReference type="InterPro" id="IPR006175">
    <property type="entry name" value="YjgF/YER057c/UK114"/>
</dbReference>